<dbReference type="Gene3D" id="3.40.50.150">
    <property type="entry name" value="Vaccinia Virus protein VP39"/>
    <property type="match status" value="1"/>
</dbReference>
<feature type="region of interest" description="Disordered" evidence="3">
    <location>
        <begin position="132"/>
        <end position="155"/>
    </location>
</feature>
<organism evidence="5">
    <name type="scientific">mine drainage metagenome</name>
    <dbReference type="NCBI Taxonomy" id="410659"/>
    <lineage>
        <taxon>unclassified sequences</taxon>
        <taxon>metagenomes</taxon>
        <taxon>ecological metagenomes</taxon>
    </lineage>
</organism>
<dbReference type="GO" id="GO:0008170">
    <property type="term" value="F:N-methyltransferase activity"/>
    <property type="evidence" value="ECO:0007669"/>
    <property type="project" value="InterPro"/>
</dbReference>
<evidence type="ECO:0000256" key="1">
    <source>
        <dbReference type="ARBA" id="ARBA00022603"/>
    </source>
</evidence>
<dbReference type="EC" id="2.1.1.-" evidence="5"/>
<accession>T1A103</accession>
<proteinExistence type="predicted"/>
<dbReference type="InterPro" id="IPR002941">
    <property type="entry name" value="DNA_methylase_N4/N6"/>
</dbReference>
<evidence type="ECO:0000256" key="2">
    <source>
        <dbReference type="ARBA" id="ARBA00022679"/>
    </source>
</evidence>
<reference evidence="5" key="1">
    <citation type="submission" date="2013-08" db="EMBL/GenBank/DDBJ databases">
        <authorList>
            <person name="Mendez C."/>
            <person name="Richter M."/>
            <person name="Ferrer M."/>
            <person name="Sanchez J."/>
        </authorList>
    </citation>
    <scope>NUCLEOTIDE SEQUENCE</scope>
</reference>
<dbReference type="AlphaFoldDB" id="T1A103"/>
<keyword evidence="1 5" id="KW-0489">Methyltransferase</keyword>
<evidence type="ECO:0000256" key="3">
    <source>
        <dbReference type="SAM" id="MobiDB-lite"/>
    </source>
</evidence>
<evidence type="ECO:0000313" key="5">
    <source>
        <dbReference type="EMBL" id="EQD34759.1"/>
    </source>
</evidence>
<gene>
    <name evidence="5" type="ORF">B1B_17071</name>
</gene>
<comment type="caution">
    <text evidence="5">The sequence shown here is derived from an EMBL/GenBank/DDBJ whole genome shotgun (WGS) entry which is preliminary data.</text>
</comment>
<feature type="region of interest" description="Disordered" evidence="3">
    <location>
        <begin position="33"/>
        <end position="53"/>
    </location>
</feature>
<dbReference type="InterPro" id="IPR029063">
    <property type="entry name" value="SAM-dependent_MTases_sf"/>
</dbReference>
<dbReference type="PRINTS" id="PR00508">
    <property type="entry name" value="S21N4MTFRASE"/>
</dbReference>
<dbReference type="GO" id="GO:0032259">
    <property type="term" value="P:methylation"/>
    <property type="evidence" value="ECO:0007669"/>
    <property type="project" value="UniProtKB-KW"/>
</dbReference>
<feature type="non-terminal residue" evidence="5">
    <location>
        <position position="1"/>
    </location>
</feature>
<protein>
    <submittedName>
        <fullName evidence="5">DNA methylase N-4/N-6 domain protein</fullName>
        <ecNumber evidence="5">2.1.1.-</ecNumber>
    </submittedName>
</protein>
<dbReference type="Pfam" id="PF01555">
    <property type="entry name" value="N6_N4_Mtase"/>
    <property type="match status" value="1"/>
</dbReference>
<feature type="domain" description="DNA methylase N-4/N-6" evidence="4">
    <location>
        <begin position="177"/>
        <end position="213"/>
    </location>
</feature>
<dbReference type="GO" id="GO:0003677">
    <property type="term" value="F:DNA binding"/>
    <property type="evidence" value="ECO:0007669"/>
    <property type="project" value="InterPro"/>
</dbReference>
<name>T1A103_9ZZZZ</name>
<evidence type="ECO:0000259" key="4">
    <source>
        <dbReference type="Pfam" id="PF01555"/>
    </source>
</evidence>
<keyword evidence="2 5" id="KW-0808">Transferase</keyword>
<reference evidence="5" key="2">
    <citation type="journal article" date="2014" name="ISME J.">
        <title>Microbial stratification in low pH oxic and suboxic macroscopic growths along an acid mine drainage.</title>
        <authorList>
            <person name="Mendez-Garcia C."/>
            <person name="Mesa V."/>
            <person name="Sprenger R.R."/>
            <person name="Richter M."/>
            <person name="Diez M.S."/>
            <person name="Solano J."/>
            <person name="Bargiela R."/>
            <person name="Golyshina O.V."/>
            <person name="Manteca A."/>
            <person name="Ramos J.L."/>
            <person name="Gallego J.R."/>
            <person name="Llorente I."/>
            <person name="Martins Dos Santos V.A."/>
            <person name="Jensen O.N."/>
            <person name="Pelaez A.I."/>
            <person name="Sanchez J."/>
            <person name="Ferrer M."/>
        </authorList>
    </citation>
    <scope>NUCLEOTIDE SEQUENCE</scope>
</reference>
<dbReference type="SUPFAM" id="SSF53335">
    <property type="entry name" value="S-adenosyl-L-methionine-dependent methyltransferases"/>
    <property type="match status" value="1"/>
</dbReference>
<sequence length="241" mass="25832">PEICISAGTSERGCCPECGAPFERVVGLGEPQREWQARSGGNRSGGYEGNATKDYLSAGAEDASEVKRRTLESMRERLTVGWTPTCRCYPDPCDKCGVAWERRAVVRKVSTFNVRVRDAKTGVLAFKSGLGGASADASTDEVGAYEGGSSGSSSPYRYREVEVSWPGCKCRPLVAALVLDPFAGSGTTLAVARRLYRRSVGVELSAYYVDMAQRRVADTASGLAPRPVSQARLTEFAEVPA</sequence>
<dbReference type="InterPro" id="IPR001091">
    <property type="entry name" value="RM_Methyltransferase"/>
</dbReference>
<dbReference type="EMBL" id="AUZY01011398">
    <property type="protein sequence ID" value="EQD34759.1"/>
    <property type="molecule type" value="Genomic_DNA"/>
</dbReference>